<dbReference type="EMBL" id="AVOT02024753">
    <property type="protein sequence ID" value="MBW0515650.1"/>
    <property type="molecule type" value="Genomic_DNA"/>
</dbReference>
<accession>A0A9Q3HV64</accession>
<keyword evidence="2" id="KW-1185">Reference proteome</keyword>
<evidence type="ECO:0000313" key="1">
    <source>
        <dbReference type="EMBL" id="MBW0515650.1"/>
    </source>
</evidence>
<protein>
    <submittedName>
        <fullName evidence="1">Uncharacterized protein</fullName>
    </submittedName>
</protein>
<gene>
    <name evidence="1" type="ORF">O181_055365</name>
</gene>
<reference evidence="1" key="1">
    <citation type="submission" date="2021-03" db="EMBL/GenBank/DDBJ databases">
        <title>Draft genome sequence of rust myrtle Austropuccinia psidii MF-1, a brazilian biotype.</title>
        <authorList>
            <person name="Quecine M.C."/>
            <person name="Pachon D.M.R."/>
            <person name="Bonatelli M.L."/>
            <person name="Correr F.H."/>
            <person name="Franceschini L.M."/>
            <person name="Leite T.F."/>
            <person name="Margarido G.R.A."/>
            <person name="Almeida C.A."/>
            <person name="Ferrarezi J.A."/>
            <person name="Labate C.A."/>
        </authorList>
    </citation>
    <scope>NUCLEOTIDE SEQUENCE</scope>
    <source>
        <strain evidence="1">MF-1</strain>
    </source>
</reference>
<proteinExistence type="predicted"/>
<sequence length="134" mass="15983">MLDTVVDGKTLRENKPTLAFPFQFNRNIKPEDWKDMDQILQLHQLLKDLFQWRMENKRFNLASQWEELGESFQKICLKEIDFKGLMVISKHWSPTRQFRLLEERATRIREIRATIQAVEEQLTQTGYTKIPSGS</sequence>
<evidence type="ECO:0000313" key="2">
    <source>
        <dbReference type="Proteomes" id="UP000765509"/>
    </source>
</evidence>
<dbReference type="Proteomes" id="UP000765509">
    <property type="component" value="Unassembled WGS sequence"/>
</dbReference>
<dbReference type="AlphaFoldDB" id="A0A9Q3HV64"/>
<name>A0A9Q3HV64_9BASI</name>
<comment type="caution">
    <text evidence="1">The sequence shown here is derived from an EMBL/GenBank/DDBJ whole genome shotgun (WGS) entry which is preliminary data.</text>
</comment>
<organism evidence="1 2">
    <name type="scientific">Austropuccinia psidii MF-1</name>
    <dbReference type="NCBI Taxonomy" id="1389203"/>
    <lineage>
        <taxon>Eukaryota</taxon>
        <taxon>Fungi</taxon>
        <taxon>Dikarya</taxon>
        <taxon>Basidiomycota</taxon>
        <taxon>Pucciniomycotina</taxon>
        <taxon>Pucciniomycetes</taxon>
        <taxon>Pucciniales</taxon>
        <taxon>Sphaerophragmiaceae</taxon>
        <taxon>Austropuccinia</taxon>
    </lineage>
</organism>